<dbReference type="NCBIfam" id="NF005702">
    <property type="entry name" value="PRK07514.1"/>
    <property type="match status" value="1"/>
</dbReference>
<evidence type="ECO:0000259" key="3">
    <source>
        <dbReference type="Pfam" id="PF13193"/>
    </source>
</evidence>
<comment type="similarity">
    <text evidence="1">Belongs to the ATP-dependent AMP-binding enzyme family.</text>
</comment>
<dbReference type="AlphaFoldDB" id="N8QE03"/>
<gene>
    <name evidence="4" type="ORF">F988_00798</name>
</gene>
<dbReference type="HOGENOM" id="CLU_000022_59_0_6"/>
<protein>
    <recommendedName>
        <fullName evidence="6">Malonyl-CoA synthase</fullName>
    </recommendedName>
</protein>
<comment type="caution">
    <text evidence="4">The sequence shown here is derived from an EMBL/GenBank/DDBJ whole genome shotgun (WGS) entry which is preliminary data.</text>
</comment>
<evidence type="ECO:0008006" key="6">
    <source>
        <dbReference type="Google" id="ProtNLM"/>
    </source>
</evidence>
<dbReference type="InterPro" id="IPR042099">
    <property type="entry name" value="ANL_N_sf"/>
</dbReference>
<dbReference type="RefSeq" id="WP_004681202.1">
    <property type="nucleotide sequence ID" value="NZ_AIEB01000036.1"/>
</dbReference>
<dbReference type="Pfam" id="PF13193">
    <property type="entry name" value="AMP-binding_C"/>
    <property type="match status" value="1"/>
</dbReference>
<reference evidence="4 5" key="1">
    <citation type="submission" date="2013-02" db="EMBL/GenBank/DDBJ databases">
        <title>The Genome Sequence of Acinetobacter parvus CIP 108168.</title>
        <authorList>
            <consortium name="The Broad Institute Genome Sequencing Platform"/>
            <consortium name="The Broad Institute Genome Sequencing Center for Infectious Disease"/>
            <person name="Cerqueira G."/>
            <person name="Feldgarden M."/>
            <person name="Courvalin P."/>
            <person name="Perichon B."/>
            <person name="Grillot-Courvalin C."/>
            <person name="Clermont D."/>
            <person name="Rocha E."/>
            <person name="Yoon E.-J."/>
            <person name="Nemec A."/>
            <person name="Walker B."/>
            <person name="Young S.K."/>
            <person name="Zeng Q."/>
            <person name="Gargeya S."/>
            <person name="Fitzgerald M."/>
            <person name="Haas B."/>
            <person name="Abouelleil A."/>
            <person name="Alvarado L."/>
            <person name="Arachchi H.M."/>
            <person name="Berlin A.M."/>
            <person name="Chapman S.B."/>
            <person name="Dewar J."/>
            <person name="Goldberg J."/>
            <person name="Griggs A."/>
            <person name="Gujja S."/>
            <person name="Hansen M."/>
            <person name="Howarth C."/>
            <person name="Imamovic A."/>
            <person name="Larimer J."/>
            <person name="McCowan C."/>
            <person name="Murphy C."/>
            <person name="Neiman D."/>
            <person name="Pearson M."/>
            <person name="Priest M."/>
            <person name="Roberts A."/>
            <person name="Saif S."/>
            <person name="Shea T."/>
            <person name="Sisk P."/>
            <person name="Sykes S."/>
            <person name="Wortman J."/>
            <person name="Nusbaum C."/>
            <person name="Birren B."/>
        </authorList>
    </citation>
    <scope>NUCLEOTIDE SEQUENCE [LARGE SCALE GENOMIC DNA]</scope>
    <source>
        <strain evidence="4 5">CIP 108168</strain>
    </source>
</reference>
<dbReference type="PANTHER" id="PTHR43201">
    <property type="entry name" value="ACYL-COA SYNTHETASE"/>
    <property type="match status" value="1"/>
</dbReference>
<accession>N8QE03</accession>
<name>N8QE03_9GAMM</name>
<organism evidence="4 5">
    <name type="scientific">Acinetobacter parvus DSM 16617 = CIP 108168</name>
    <dbReference type="NCBI Taxonomy" id="981333"/>
    <lineage>
        <taxon>Bacteria</taxon>
        <taxon>Pseudomonadati</taxon>
        <taxon>Pseudomonadota</taxon>
        <taxon>Gammaproteobacteria</taxon>
        <taxon>Moraxellales</taxon>
        <taxon>Moraxellaceae</taxon>
        <taxon>Acinetobacter</taxon>
    </lineage>
</organism>
<keyword evidence="5" id="KW-1185">Reference proteome</keyword>
<feature type="domain" description="AMP-dependent synthetase/ligase" evidence="2">
    <location>
        <begin position="28"/>
        <end position="370"/>
    </location>
</feature>
<dbReference type="PANTHER" id="PTHR43201:SF8">
    <property type="entry name" value="ACYL-COA SYNTHETASE FAMILY MEMBER 3"/>
    <property type="match status" value="1"/>
</dbReference>
<dbReference type="Gene3D" id="3.30.300.30">
    <property type="match status" value="1"/>
</dbReference>
<dbReference type="InterPro" id="IPR025110">
    <property type="entry name" value="AMP-bd_C"/>
</dbReference>
<dbReference type="InterPro" id="IPR000873">
    <property type="entry name" value="AMP-dep_synth/lig_dom"/>
</dbReference>
<evidence type="ECO:0000313" key="5">
    <source>
        <dbReference type="Proteomes" id="UP000023776"/>
    </source>
</evidence>
<dbReference type="InterPro" id="IPR045851">
    <property type="entry name" value="AMP-bd_C_sf"/>
</dbReference>
<dbReference type="GO" id="GO:0006631">
    <property type="term" value="P:fatty acid metabolic process"/>
    <property type="evidence" value="ECO:0007669"/>
    <property type="project" value="TreeGrafter"/>
</dbReference>
<dbReference type="PATRIC" id="fig|981333.9.peg.815"/>
<dbReference type="Proteomes" id="UP000023776">
    <property type="component" value="Unassembled WGS sequence"/>
</dbReference>
<evidence type="ECO:0000313" key="4">
    <source>
        <dbReference type="EMBL" id="ENU36991.1"/>
    </source>
</evidence>
<dbReference type="Pfam" id="PF00501">
    <property type="entry name" value="AMP-binding"/>
    <property type="match status" value="1"/>
</dbReference>
<dbReference type="Gene3D" id="3.40.50.12780">
    <property type="entry name" value="N-terminal domain of ligase-like"/>
    <property type="match status" value="1"/>
</dbReference>
<sequence length="517" mass="57209">MYSNNHLIAKLRNKSINLDSKVFIEIFETEENISYGEFFGNSEIIAQILIESGVKAGDRVLNYAPKTVTSLELYVGTILAGAIYVPINSAYSDDDLAYFIDNAEPKIIVCQDKSLTAVQKCLSDSKTNNSVKTFTLNTDESGTLNEAKHSTVVSEFCSIERGPEDIAAILYTSGTTGRPKGVVHTHRSLATNAETLVSYWRFTDKDVLIHALPLFHLHGLFTATNVALFSASSMIYLQGFDVDKIMSVLPKATVLMGVPPFYMALLGKQNLKQATKNMRLFLSGSAPMLPQTHLDWQEATGHTILERYGMTEGSMIASNPYDHERRPNSVGFPLPNVDVRIISPANGKVAAKGEIGFVEMKGENLFSGYWRLPEKTAEDMKSDGYFITGDYGKFDEDGYLHIIGRVKDAVVISETQVIFPKEIETIIDSVQGVKESAVIAVPSNNSYQLPVAIVAYSPDAELNSLENTIQTLLRNKLTPEKVPAKIIFVEQLPRNIMGKVQKVVMRENYKNLLNLVA</sequence>
<dbReference type="EMBL" id="APOM01000026">
    <property type="protein sequence ID" value="ENU36991.1"/>
    <property type="molecule type" value="Genomic_DNA"/>
</dbReference>
<dbReference type="InterPro" id="IPR020845">
    <property type="entry name" value="AMP-binding_CS"/>
</dbReference>
<dbReference type="GeneID" id="99692095"/>
<dbReference type="SUPFAM" id="SSF56801">
    <property type="entry name" value="Acetyl-CoA synthetase-like"/>
    <property type="match status" value="1"/>
</dbReference>
<dbReference type="PROSITE" id="PS00455">
    <property type="entry name" value="AMP_BINDING"/>
    <property type="match status" value="1"/>
</dbReference>
<feature type="domain" description="AMP-binding enzyme C-terminal" evidence="3">
    <location>
        <begin position="422"/>
        <end position="499"/>
    </location>
</feature>
<evidence type="ECO:0000256" key="1">
    <source>
        <dbReference type="ARBA" id="ARBA00006432"/>
    </source>
</evidence>
<evidence type="ECO:0000259" key="2">
    <source>
        <dbReference type="Pfam" id="PF00501"/>
    </source>
</evidence>
<proteinExistence type="inferred from homology"/>
<dbReference type="GO" id="GO:0031956">
    <property type="term" value="F:medium-chain fatty acid-CoA ligase activity"/>
    <property type="evidence" value="ECO:0007669"/>
    <property type="project" value="TreeGrafter"/>
</dbReference>